<keyword evidence="1" id="KW-0175">Coiled coil</keyword>
<dbReference type="EMBL" id="JBIEKR010000003">
    <property type="protein sequence ID" value="MFG6272271.1"/>
    <property type="molecule type" value="Genomic_DNA"/>
</dbReference>
<accession>A0ABW7DLM6</accession>
<dbReference type="Proteomes" id="UP001605989">
    <property type="component" value="Unassembled WGS sequence"/>
</dbReference>
<dbReference type="InterPro" id="IPR038996">
    <property type="entry name" value="Gp14"/>
</dbReference>
<dbReference type="Pfam" id="PF24072">
    <property type="entry name" value="T7_gp14"/>
    <property type="match status" value="1"/>
</dbReference>
<evidence type="ECO:0000313" key="3">
    <source>
        <dbReference type="Proteomes" id="UP001605989"/>
    </source>
</evidence>
<evidence type="ECO:0000256" key="1">
    <source>
        <dbReference type="SAM" id="Coils"/>
    </source>
</evidence>
<keyword evidence="3" id="KW-1185">Reference proteome</keyword>
<reference evidence="2 3" key="1">
    <citation type="submission" date="2024-10" db="EMBL/GenBank/DDBJ databases">
        <authorList>
            <person name="Sang B.-I."/>
            <person name="Prabhaharan D."/>
        </authorList>
    </citation>
    <scope>NUCLEOTIDE SEQUENCE [LARGE SCALE GENOMIC DNA]</scope>
    <source>
        <strain evidence="2 3">MH</strain>
    </source>
</reference>
<gene>
    <name evidence="2" type="ORF">ACGTZG_03615</name>
</gene>
<evidence type="ECO:0000313" key="2">
    <source>
        <dbReference type="EMBL" id="MFG6272271.1"/>
    </source>
</evidence>
<comment type="caution">
    <text evidence="2">The sequence shown here is derived from an EMBL/GenBank/DDBJ whole genome shotgun (WGS) entry which is preliminary data.</text>
</comment>
<name>A0ABW7DLM6_9FIRM</name>
<proteinExistence type="predicted"/>
<feature type="coiled-coil region" evidence="1">
    <location>
        <begin position="91"/>
        <end position="118"/>
    </location>
</feature>
<sequence length="256" mass="28306">MNAISKQNATHKALQSQIDANNKTAQGYIQSMNYSFQNYETQRRALFASQIEAMTKMRLQSKRQESSVKAAVNEELAGGGRTASLINRSIRADESRVASQAQANYERQNNEIDLNKETTLINTKNAINSIAPVETPSYFTSLMNIASDFFNTYNTLQNIGSMRKKAGVSGSTYKGASTTTYSSPDGAYKYTVDNVRGVDLDKYIAKENMFNSTGIFAMSPVSSYFGTDLTSGLKYNYSENGLSRRGATWRNGLLVL</sequence>
<organism evidence="2 3">
    <name type="scientific">Megasphaera hexanoica</name>
    <dbReference type="NCBI Taxonomy" id="1675036"/>
    <lineage>
        <taxon>Bacteria</taxon>
        <taxon>Bacillati</taxon>
        <taxon>Bacillota</taxon>
        <taxon>Negativicutes</taxon>
        <taxon>Veillonellales</taxon>
        <taxon>Veillonellaceae</taxon>
        <taxon>Megasphaera</taxon>
    </lineage>
</organism>
<protein>
    <submittedName>
        <fullName evidence="2">Uncharacterized protein</fullName>
    </submittedName>
</protein>